<comment type="caution">
    <text evidence="1">The sequence shown here is derived from an EMBL/GenBank/DDBJ whole genome shotgun (WGS) entry which is preliminary data.</text>
</comment>
<proteinExistence type="predicted"/>
<evidence type="ECO:0000313" key="1">
    <source>
        <dbReference type="EMBL" id="ODV53294.1"/>
    </source>
</evidence>
<name>A0A1E4QYK5_9BACI</name>
<reference evidence="1 2" key="1">
    <citation type="submission" date="2016-09" db="EMBL/GenBank/DDBJ databases">
        <title>Draft genome sequence of the soil isolate, Lysinibacillus fusiformis M5, a potential hypoxanthine producer.</title>
        <authorList>
            <person name="Gallegos-Monterrosa R."/>
            <person name="Maroti G."/>
            <person name="Balint B."/>
            <person name="Kovacs A.T."/>
        </authorList>
    </citation>
    <scope>NUCLEOTIDE SEQUENCE [LARGE SCALE GENOMIC DNA]</scope>
    <source>
        <strain evidence="1 2">M5</strain>
    </source>
</reference>
<dbReference type="EMBL" id="MECQ01000008">
    <property type="protein sequence ID" value="ODV53294.1"/>
    <property type="molecule type" value="Genomic_DNA"/>
</dbReference>
<dbReference type="Proteomes" id="UP000094784">
    <property type="component" value="Unassembled WGS sequence"/>
</dbReference>
<sequence>MAIKLIESSSISGLTRTVVVNNGLKDDFIVVGVYINGAGSKDPSLPSGYIKIGSRAGNGVYLYYRRLTASGSFSITSAFPANNTLFTLRYWLFRGAQDVNLAIDYPLKLGTTTTYTRSFNDFSDVALITGDGTIGFKYSIYKNVTFVSETLRPWAVDAVPIIILSTTLIGQRVLFQEGEVIKTYNDSSWQVAGTAPVSKYMFDSYGITMFDLQSYNRVGETLREQMTDSDFAICSGRLFSKTIDFTRYVDIKNLEVDGILK</sequence>
<protein>
    <submittedName>
        <fullName evidence="1">Uncharacterized protein</fullName>
    </submittedName>
</protein>
<dbReference type="RefSeq" id="WP_069483535.1">
    <property type="nucleotide sequence ID" value="NZ_KV766183.1"/>
</dbReference>
<gene>
    <name evidence="1" type="ORF">BG258_23620</name>
</gene>
<accession>A0A1E4QYK5</accession>
<organism evidence="1 2">
    <name type="scientific">Lysinibacillus fusiformis</name>
    <dbReference type="NCBI Taxonomy" id="28031"/>
    <lineage>
        <taxon>Bacteria</taxon>
        <taxon>Bacillati</taxon>
        <taxon>Bacillota</taxon>
        <taxon>Bacilli</taxon>
        <taxon>Bacillales</taxon>
        <taxon>Bacillaceae</taxon>
        <taxon>Lysinibacillus</taxon>
    </lineage>
</organism>
<dbReference type="AlphaFoldDB" id="A0A1E4QYK5"/>
<evidence type="ECO:0000313" key="2">
    <source>
        <dbReference type="Proteomes" id="UP000094784"/>
    </source>
</evidence>